<keyword evidence="2" id="KW-1185">Reference proteome</keyword>
<name>A0ABD0JQF5_9CAEN</name>
<evidence type="ECO:0000313" key="1">
    <source>
        <dbReference type="EMBL" id="KAK7477078.1"/>
    </source>
</evidence>
<gene>
    <name evidence="1" type="ORF">BaRGS_00031664</name>
</gene>
<dbReference type="AlphaFoldDB" id="A0ABD0JQF5"/>
<evidence type="ECO:0000313" key="2">
    <source>
        <dbReference type="Proteomes" id="UP001519460"/>
    </source>
</evidence>
<accession>A0ABD0JQF5</accession>
<proteinExistence type="predicted"/>
<feature type="non-terminal residue" evidence="1">
    <location>
        <position position="1"/>
    </location>
</feature>
<organism evidence="1 2">
    <name type="scientific">Batillaria attramentaria</name>
    <dbReference type="NCBI Taxonomy" id="370345"/>
    <lineage>
        <taxon>Eukaryota</taxon>
        <taxon>Metazoa</taxon>
        <taxon>Spiralia</taxon>
        <taxon>Lophotrochozoa</taxon>
        <taxon>Mollusca</taxon>
        <taxon>Gastropoda</taxon>
        <taxon>Caenogastropoda</taxon>
        <taxon>Sorbeoconcha</taxon>
        <taxon>Cerithioidea</taxon>
        <taxon>Batillariidae</taxon>
        <taxon>Batillaria</taxon>
    </lineage>
</organism>
<feature type="non-terminal residue" evidence="1">
    <location>
        <position position="102"/>
    </location>
</feature>
<reference evidence="1 2" key="1">
    <citation type="journal article" date="2023" name="Sci. Data">
        <title>Genome assembly of the Korean intertidal mud-creeper Batillaria attramentaria.</title>
        <authorList>
            <person name="Patra A.K."/>
            <person name="Ho P.T."/>
            <person name="Jun S."/>
            <person name="Lee S.J."/>
            <person name="Kim Y."/>
            <person name="Won Y.J."/>
        </authorList>
    </citation>
    <scope>NUCLEOTIDE SEQUENCE [LARGE SCALE GENOMIC DNA]</scope>
    <source>
        <strain evidence="1">Wonlab-2016</strain>
    </source>
</reference>
<dbReference type="EMBL" id="JACVVK020000358">
    <property type="protein sequence ID" value="KAK7477078.1"/>
    <property type="molecule type" value="Genomic_DNA"/>
</dbReference>
<sequence length="102" mass="11321">VSSRCNLSTTCRGGSQIRLQHQSPYHKGKDYLGAHGQAAWEDTTSDLLARFSAEYHSSVPGYMVNGIRKDLVEDSKPQPFVFGVGDHSWIFRIVGKLDPITV</sequence>
<protein>
    <submittedName>
        <fullName evidence="1">Uncharacterized protein</fullName>
    </submittedName>
</protein>
<comment type="caution">
    <text evidence="1">The sequence shown here is derived from an EMBL/GenBank/DDBJ whole genome shotgun (WGS) entry which is preliminary data.</text>
</comment>
<dbReference type="Proteomes" id="UP001519460">
    <property type="component" value="Unassembled WGS sequence"/>
</dbReference>